<dbReference type="AlphaFoldDB" id="A0A8J2U138"/>
<evidence type="ECO:0000313" key="4">
    <source>
        <dbReference type="EMBL" id="GGA27785.1"/>
    </source>
</evidence>
<dbReference type="PANTHER" id="PTHR21064:SF6">
    <property type="entry name" value="AMINOGLYCOSIDE PHOSPHOTRANSFERASE DOMAIN-CONTAINING PROTEIN"/>
    <property type="match status" value="1"/>
</dbReference>
<dbReference type="InterPro" id="IPR050249">
    <property type="entry name" value="Pseudomonas-type_ThrB"/>
</dbReference>
<feature type="compositionally biased region" description="Pro residues" evidence="2">
    <location>
        <begin position="15"/>
        <end position="35"/>
    </location>
</feature>
<accession>A0A8J2U138</accession>
<dbReference type="EMBL" id="BMFY01000021">
    <property type="protein sequence ID" value="GGA27785.1"/>
    <property type="molecule type" value="Genomic_DNA"/>
</dbReference>
<evidence type="ECO:0000256" key="2">
    <source>
        <dbReference type="SAM" id="MobiDB-lite"/>
    </source>
</evidence>
<dbReference type="SUPFAM" id="SSF56112">
    <property type="entry name" value="Protein kinase-like (PK-like)"/>
    <property type="match status" value="1"/>
</dbReference>
<dbReference type="Gene3D" id="3.90.1200.10">
    <property type="match status" value="1"/>
</dbReference>
<keyword evidence="5" id="KW-1185">Reference proteome</keyword>
<dbReference type="PANTHER" id="PTHR21064">
    <property type="entry name" value="AMINOGLYCOSIDE PHOSPHOTRANSFERASE DOMAIN-CONTAINING PROTEIN-RELATED"/>
    <property type="match status" value="1"/>
</dbReference>
<proteinExistence type="inferred from homology"/>
<evidence type="ECO:0000259" key="3">
    <source>
        <dbReference type="Pfam" id="PF01636"/>
    </source>
</evidence>
<organism evidence="4 5">
    <name type="scientific">Sediminivirga luteola</name>
    <dbReference type="NCBI Taxonomy" id="1774748"/>
    <lineage>
        <taxon>Bacteria</taxon>
        <taxon>Bacillati</taxon>
        <taxon>Actinomycetota</taxon>
        <taxon>Actinomycetes</taxon>
        <taxon>Micrococcales</taxon>
        <taxon>Brevibacteriaceae</taxon>
        <taxon>Sediminivirga</taxon>
    </lineage>
</organism>
<reference evidence="4" key="2">
    <citation type="submission" date="2020-09" db="EMBL/GenBank/DDBJ databases">
        <authorList>
            <person name="Sun Q."/>
            <person name="Zhou Y."/>
        </authorList>
    </citation>
    <scope>NUCLEOTIDE SEQUENCE</scope>
    <source>
        <strain evidence="4">CGMCC 1.12785</strain>
    </source>
</reference>
<name>A0A8J2U138_9MICO</name>
<gene>
    <name evidence="4" type="ORF">GCM10011333_33220</name>
</gene>
<dbReference type="InterPro" id="IPR002575">
    <property type="entry name" value="Aminoglycoside_PTrfase"/>
</dbReference>
<dbReference type="RefSeq" id="WP_188551988.1">
    <property type="nucleotide sequence ID" value="NZ_BMFY01000021.1"/>
</dbReference>
<dbReference type="Pfam" id="PF01636">
    <property type="entry name" value="APH"/>
    <property type="match status" value="1"/>
</dbReference>
<comment type="similarity">
    <text evidence="1">Belongs to the pseudomonas-type ThrB family.</text>
</comment>
<comment type="caution">
    <text evidence="4">The sequence shown here is derived from an EMBL/GenBank/DDBJ whole genome shotgun (WGS) entry which is preliminary data.</text>
</comment>
<dbReference type="GO" id="GO:0019202">
    <property type="term" value="F:amino acid kinase activity"/>
    <property type="evidence" value="ECO:0007669"/>
    <property type="project" value="TreeGrafter"/>
</dbReference>
<protein>
    <submittedName>
        <fullName evidence="4">Aminoglycoside phosphotransferase</fullName>
    </submittedName>
</protein>
<feature type="domain" description="Aminoglycoside phosphotransferase" evidence="3">
    <location>
        <begin position="68"/>
        <end position="306"/>
    </location>
</feature>
<evidence type="ECO:0000256" key="1">
    <source>
        <dbReference type="ARBA" id="ARBA00038240"/>
    </source>
</evidence>
<dbReference type="InterPro" id="IPR011009">
    <property type="entry name" value="Kinase-like_dom_sf"/>
</dbReference>
<feature type="region of interest" description="Disordered" evidence="2">
    <location>
        <begin position="1"/>
        <end position="37"/>
    </location>
</feature>
<dbReference type="Proteomes" id="UP000616114">
    <property type="component" value="Unassembled WGS sequence"/>
</dbReference>
<reference evidence="4" key="1">
    <citation type="journal article" date="2014" name="Int. J. Syst. Evol. Microbiol.">
        <title>Complete genome sequence of Corynebacterium casei LMG S-19264T (=DSM 44701T), isolated from a smear-ripened cheese.</title>
        <authorList>
            <consortium name="US DOE Joint Genome Institute (JGI-PGF)"/>
            <person name="Walter F."/>
            <person name="Albersmeier A."/>
            <person name="Kalinowski J."/>
            <person name="Ruckert C."/>
        </authorList>
    </citation>
    <scope>NUCLEOTIDE SEQUENCE</scope>
    <source>
        <strain evidence="4">CGMCC 1.12785</strain>
    </source>
</reference>
<evidence type="ECO:0000313" key="5">
    <source>
        <dbReference type="Proteomes" id="UP000616114"/>
    </source>
</evidence>
<sequence>MSVAGPAGPYGRSPLPQPSARPAQPDPAGHPPLPAPVEAGHWARQWSTALQCFDLDAGRFEVSLLAYAENATYDCLDRHSGERLVLRLHRPGVHQLVYIRSELAWIDALRRDRAVHTAGFRMAAPAEAVARFRGPEGQMLHAALFEHLPGREPATEDLPGTMALIGAQTARLHAHARGWNAPRGFDRPIWNVDHLIGDTAPWGCWGQVPEARTEERTHRLLERAESKIRNELAAYGTGRDRFGLIHADLRTANFLVDGSRTAVIDFDDCGTGWFMYDLACTLSFREDDARLPSWVAAWLRGYTGSAELGREDLAVLPSMLMLRRLQLLARAGARRHPAVVDGGFIPATAALAERYLDGGVLAGLAA</sequence>